<keyword evidence="2" id="KW-1185">Reference proteome</keyword>
<reference evidence="1" key="1">
    <citation type="submission" date="2018-07" db="EMBL/GenBank/DDBJ databases">
        <title>Annotation of Aphanomyces astaci genome assembly.</title>
        <authorList>
            <person name="Studholme D.J."/>
        </authorList>
    </citation>
    <scope>NUCLEOTIDE SEQUENCE [LARGE SCALE GENOMIC DNA]</scope>
    <source>
        <strain evidence="1">Pc</strain>
    </source>
</reference>
<evidence type="ECO:0000313" key="2">
    <source>
        <dbReference type="Proteomes" id="UP000284702"/>
    </source>
</evidence>
<dbReference type="AlphaFoldDB" id="A0A3R8D7I0"/>
<accession>A0A3R8D7I0</accession>
<evidence type="ECO:0000313" key="1">
    <source>
        <dbReference type="EMBL" id="RQM21906.1"/>
    </source>
</evidence>
<protein>
    <submittedName>
        <fullName evidence="1">Uncharacterized protein</fullName>
    </submittedName>
</protein>
<organism evidence="1 2">
    <name type="scientific">Aphanomyces astaci</name>
    <name type="common">Crayfish plague agent</name>
    <dbReference type="NCBI Taxonomy" id="112090"/>
    <lineage>
        <taxon>Eukaryota</taxon>
        <taxon>Sar</taxon>
        <taxon>Stramenopiles</taxon>
        <taxon>Oomycota</taxon>
        <taxon>Saprolegniomycetes</taxon>
        <taxon>Saprolegniales</taxon>
        <taxon>Verrucalvaceae</taxon>
        <taxon>Aphanomyces</taxon>
    </lineage>
</organism>
<dbReference type="VEuPathDB" id="FungiDB:H257_15174"/>
<dbReference type="EMBL" id="MZMZ02003360">
    <property type="protein sequence ID" value="RQM21906.1"/>
    <property type="molecule type" value="Genomic_DNA"/>
</dbReference>
<comment type="caution">
    <text evidence="1">The sequence shown here is derived from an EMBL/GenBank/DDBJ whole genome shotgun (WGS) entry which is preliminary data.</text>
</comment>
<name>A0A3R8D7I0_APHAT</name>
<dbReference type="Proteomes" id="UP000284702">
    <property type="component" value="Unassembled WGS sequence"/>
</dbReference>
<gene>
    <name evidence="1" type="ORF">B5M09_012949</name>
</gene>
<proteinExistence type="predicted"/>
<sequence length="70" mass="7547">MYSFSSSNLNGQNYTMVLNIIGRGILSIFETINVPLYLDVTGYSNANAVASAASFQFDMGLLGLLSYLAL</sequence>